<keyword evidence="3" id="KW-0067">ATP-binding</keyword>
<evidence type="ECO:0000256" key="2">
    <source>
        <dbReference type="ARBA" id="ARBA00022741"/>
    </source>
</evidence>
<evidence type="ECO:0000313" key="8">
    <source>
        <dbReference type="Proteomes" id="UP000037737"/>
    </source>
</evidence>
<dbReference type="GO" id="GO:0005524">
    <property type="term" value="F:ATP binding"/>
    <property type="evidence" value="ECO:0007669"/>
    <property type="project" value="UniProtKB-KW"/>
</dbReference>
<reference evidence="7" key="1">
    <citation type="submission" date="2015-04" db="EMBL/GenBank/DDBJ databases">
        <title>Complete genome sequence of Microbacterium chocolatum SIT 101, a bacterium enantioselectively hydrolyzing mesomeric diesters.</title>
        <authorList>
            <person name="Li X."/>
            <person name="Xu Y."/>
        </authorList>
    </citation>
    <scope>NUCLEOTIDE SEQUENCE [LARGE SCALE GENOMIC DNA]</scope>
    <source>
        <strain evidence="7">SIT 101</strain>
    </source>
</reference>
<keyword evidence="2" id="KW-0547">Nucleotide-binding</keyword>
<dbReference type="GO" id="GO:0005737">
    <property type="term" value="C:cytoplasm"/>
    <property type="evidence" value="ECO:0007669"/>
    <property type="project" value="TreeGrafter"/>
</dbReference>
<name>A0A0M8MGQ0_9MICO</name>
<dbReference type="Proteomes" id="UP000037737">
    <property type="component" value="Unassembled WGS sequence"/>
</dbReference>
<evidence type="ECO:0000256" key="1">
    <source>
        <dbReference type="ARBA" id="ARBA00022598"/>
    </source>
</evidence>
<dbReference type="InterPro" id="IPR008988">
    <property type="entry name" value="Transcriptional_repressor_C"/>
</dbReference>
<evidence type="ECO:0000259" key="6">
    <source>
        <dbReference type="PROSITE" id="PS51733"/>
    </source>
</evidence>
<keyword evidence="1 7" id="KW-0436">Ligase</keyword>
<dbReference type="SUPFAM" id="SSF50037">
    <property type="entry name" value="C-terminal domain of transcriptional repressors"/>
    <property type="match status" value="1"/>
</dbReference>
<gene>
    <name evidence="7" type="ORF">XI38_07815</name>
</gene>
<comment type="caution">
    <text evidence="7">The sequence shown here is derived from an EMBL/GenBank/DDBJ whole genome shotgun (WGS) entry which is preliminary data.</text>
</comment>
<dbReference type="SUPFAM" id="SSF55681">
    <property type="entry name" value="Class II aaRS and biotin synthetases"/>
    <property type="match status" value="1"/>
</dbReference>
<dbReference type="NCBIfam" id="TIGR00121">
    <property type="entry name" value="birA_ligase"/>
    <property type="match status" value="1"/>
</dbReference>
<accession>A0A0M8MGQ0</accession>
<dbReference type="EC" id="6.3.4.15" evidence="5"/>
<dbReference type="EMBL" id="LAVO01000006">
    <property type="protein sequence ID" value="KOS11148.1"/>
    <property type="molecule type" value="Genomic_DNA"/>
</dbReference>
<sequence>MPIPAEGYPLTAAVSPRVQVVEKTDSTNADVLHHLKEESAEWPHLSVLLTTDQRHGRGRMDRSWTAPPETALAVSVVLRVRDLPVTARGWIPLLAGAAMTRAVAAQMPSEAHAVGLKWPNDVQVDGGKICGILAEVAHSDPDAVVVGAGVNTRMAAVDLPVSTATSFEALGLECDDDRLLADFLRDLDEQVQALTKTGGSAAGASLHEKVEELCTTIGSRVRVALPDGSALEGVATRLDSDGRLLVQRDDGSATAVSAGDVVHVR</sequence>
<organism evidence="7 8">
    <name type="scientific">Microbacterium aurantiacum</name>
    <dbReference type="NCBI Taxonomy" id="162393"/>
    <lineage>
        <taxon>Bacteria</taxon>
        <taxon>Bacillati</taxon>
        <taxon>Actinomycetota</taxon>
        <taxon>Actinomycetes</taxon>
        <taxon>Micrococcales</taxon>
        <taxon>Microbacteriaceae</taxon>
        <taxon>Microbacterium</taxon>
    </lineage>
</organism>
<dbReference type="InterPro" id="IPR004143">
    <property type="entry name" value="BPL_LPL_catalytic"/>
</dbReference>
<evidence type="ECO:0000313" key="7">
    <source>
        <dbReference type="EMBL" id="KOS11148.1"/>
    </source>
</evidence>
<dbReference type="PATRIC" id="fig|84292.3.peg.1594"/>
<dbReference type="KEGG" id="mcw:A8L33_07340"/>
<protein>
    <recommendedName>
        <fullName evidence="5">biotin--[biotin carboxyl-carrier protein] ligase</fullName>
        <ecNumber evidence="5">6.3.4.15</ecNumber>
    </recommendedName>
</protein>
<evidence type="ECO:0000256" key="3">
    <source>
        <dbReference type="ARBA" id="ARBA00022840"/>
    </source>
</evidence>
<dbReference type="OrthoDB" id="9807064at2"/>
<evidence type="ECO:0000256" key="4">
    <source>
        <dbReference type="ARBA" id="ARBA00023267"/>
    </source>
</evidence>
<dbReference type="InterPro" id="IPR003142">
    <property type="entry name" value="BPL_C"/>
</dbReference>
<dbReference type="CDD" id="cd16442">
    <property type="entry name" value="BPL"/>
    <property type="match status" value="1"/>
</dbReference>
<evidence type="ECO:0000256" key="5">
    <source>
        <dbReference type="ARBA" id="ARBA00024227"/>
    </source>
</evidence>
<dbReference type="PROSITE" id="PS51733">
    <property type="entry name" value="BPL_LPL_CATALYTIC"/>
    <property type="match status" value="1"/>
</dbReference>
<keyword evidence="8" id="KW-1185">Reference proteome</keyword>
<dbReference type="InterPro" id="IPR045864">
    <property type="entry name" value="aa-tRNA-synth_II/BPL/LPL"/>
</dbReference>
<dbReference type="PANTHER" id="PTHR12835:SF5">
    <property type="entry name" value="BIOTIN--PROTEIN LIGASE"/>
    <property type="match status" value="1"/>
</dbReference>
<proteinExistence type="predicted"/>
<dbReference type="PANTHER" id="PTHR12835">
    <property type="entry name" value="BIOTIN PROTEIN LIGASE"/>
    <property type="match status" value="1"/>
</dbReference>
<dbReference type="Gene3D" id="2.30.30.100">
    <property type="match status" value="1"/>
</dbReference>
<dbReference type="GO" id="GO:0004077">
    <property type="term" value="F:biotin--[biotin carboxyl-carrier protein] ligase activity"/>
    <property type="evidence" value="ECO:0007669"/>
    <property type="project" value="UniProtKB-EC"/>
</dbReference>
<dbReference type="Gene3D" id="3.30.930.10">
    <property type="entry name" value="Bira Bifunctional Protein, Domain 2"/>
    <property type="match status" value="1"/>
</dbReference>
<dbReference type="InterPro" id="IPR004408">
    <property type="entry name" value="Biotin_CoA_COase_ligase"/>
</dbReference>
<keyword evidence="4" id="KW-0092">Biotin</keyword>
<dbReference type="Pfam" id="PF02237">
    <property type="entry name" value="BPL_C"/>
    <property type="match status" value="1"/>
</dbReference>
<feature type="domain" description="BPL/LPL catalytic" evidence="6">
    <location>
        <begin position="4"/>
        <end position="195"/>
    </location>
</feature>
<dbReference type="Pfam" id="PF03099">
    <property type="entry name" value="BPL_LplA_LipB"/>
    <property type="match status" value="1"/>
</dbReference>
<dbReference type="AlphaFoldDB" id="A0A0M8MGQ0"/>